<dbReference type="EMBL" id="JACAZF010000007">
    <property type="protein sequence ID" value="KAF7298838.1"/>
    <property type="molecule type" value="Genomic_DNA"/>
</dbReference>
<evidence type="ECO:0000259" key="1">
    <source>
        <dbReference type="PROSITE" id="PS50206"/>
    </source>
</evidence>
<dbReference type="SMART" id="SM00450">
    <property type="entry name" value="RHOD"/>
    <property type="match status" value="1"/>
</dbReference>
<dbReference type="AlphaFoldDB" id="A0A8H6SH32"/>
<keyword evidence="3" id="KW-1185">Reference proteome</keyword>
<protein>
    <submittedName>
        <fullName evidence="2">Rhodanese domain-containing protein</fullName>
    </submittedName>
</protein>
<gene>
    <name evidence="2" type="ORF">MIND_00831500</name>
</gene>
<evidence type="ECO:0000313" key="3">
    <source>
        <dbReference type="Proteomes" id="UP000636479"/>
    </source>
</evidence>
<dbReference type="PROSITE" id="PS50206">
    <property type="entry name" value="RHODANESE_3"/>
    <property type="match status" value="1"/>
</dbReference>
<evidence type="ECO:0000313" key="2">
    <source>
        <dbReference type="EMBL" id="KAF7298838.1"/>
    </source>
</evidence>
<dbReference type="GO" id="GO:0005737">
    <property type="term" value="C:cytoplasm"/>
    <property type="evidence" value="ECO:0007669"/>
    <property type="project" value="TreeGrafter"/>
</dbReference>
<organism evidence="2 3">
    <name type="scientific">Mycena indigotica</name>
    <dbReference type="NCBI Taxonomy" id="2126181"/>
    <lineage>
        <taxon>Eukaryota</taxon>
        <taxon>Fungi</taxon>
        <taxon>Dikarya</taxon>
        <taxon>Basidiomycota</taxon>
        <taxon>Agaricomycotina</taxon>
        <taxon>Agaricomycetes</taxon>
        <taxon>Agaricomycetidae</taxon>
        <taxon>Agaricales</taxon>
        <taxon>Marasmiineae</taxon>
        <taxon>Mycenaceae</taxon>
        <taxon>Mycena</taxon>
    </lineage>
</organism>
<dbReference type="Proteomes" id="UP000636479">
    <property type="component" value="Unassembled WGS sequence"/>
</dbReference>
<comment type="caution">
    <text evidence="2">The sequence shown here is derived from an EMBL/GenBank/DDBJ whole genome shotgun (WGS) entry which is preliminary data.</text>
</comment>
<dbReference type="InterPro" id="IPR001763">
    <property type="entry name" value="Rhodanese-like_dom"/>
</dbReference>
<accession>A0A8H6SH32</accession>
<dbReference type="GeneID" id="59347500"/>
<dbReference type="GO" id="GO:0004725">
    <property type="term" value="F:protein tyrosine phosphatase activity"/>
    <property type="evidence" value="ECO:0007669"/>
    <property type="project" value="TreeGrafter"/>
</dbReference>
<reference evidence="2" key="1">
    <citation type="submission" date="2020-05" db="EMBL/GenBank/DDBJ databases">
        <title>Mycena genomes resolve the evolution of fungal bioluminescence.</title>
        <authorList>
            <person name="Tsai I.J."/>
        </authorList>
    </citation>
    <scope>NUCLEOTIDE SEQUENCE</scope>
    <source>
        <strain evidence="2">171206Taipei</strain>
    </source>
</reference>
<name>A0A8H6SH32_9AGAR</name>
<dbReference type="OrthoDB" id="102559at2759"/>
<proteinExistence type="predicted"/>
<dbReference type="Gene3D" id="3.40.250.10">
    <property type="entry name" value="Rhodanese-like domain"/>
    <property type="match status" value="1"/>
</dbReference>
<dbReference type="InterPro" id="IPR036873">
    <property type="entry name" value="Rhodanese-like_dom_sf"/>
</dbReference>
<dbReference type="SUPFAM" id="SSF52821">
    <property type="entry name" value="Rhodanese/Cell cycle control phosphatase"/>
    <property type="match status" value="1"/>
</dbReference>
<feature type="domain" description="Rhodanese" evidence="1">
    <location>
        <begin position="46"/>
        <end position="110"/>
    </location>
</feature>
<dbReference type="Pfam" id="PF00581">
    <property type="entry name" value="Rhodanese"/>
    <property type="match status" value="1"/>
</dbReference>
<dbReference type="PANTHER" id="PTHR10828:SF38">
    <property type="entry name" value="ARSENICAL-RESISTANCE PROTEIN 2-RELATED"/>
    <property type="match status" value="1"/>
</dbReference>
<dbReference type="GO" id="GO:0005634">
    <property type="term" value="C:nucleus"/>
    <property type="evidence" value="ECO:0007669"/>
    <property type="project" value="TreeGrafter"/>
</dbReference>
<dbReference type="RefSeq" id="XP_037218226.1">
    <property type="nucleotide sequence ID" value="XM_037364984.1"/>
</dbReference>
<dbReference type="PANTHER" id="PTHR10828">
    <property type="entry name" value="M-PHASE INDUCER PHOSPHATASE DUAL SPECIFICITY PHOSPHATASE CDC25"/>
    <property type="match status" value="1"/>
</dbReference>
<sequence length="196" mass="22436">MAPFSLSRSRFVQVARSLSSSRRAHMVKYISSEDLATLIKTEGKNSGVDYLVVDVRDDDFVGGNITNARNIPSREFSVGVYDLAQKSKEIGTMVFHCALSQVRGPKAARVRSFRILANLRQSQQIYEEIRQNLNIPAQHGEQEVLILRNGFTEFQLKYKARHHIADRTTPHSHNQDDPVLVEKWDPEIWQNAEDWS</sequence>